<sequence>MPSRRKRPEPIGRRRLPRLPPRPLVGSDASRTQAWCRSPSRRPLPSPPSRTPTAPIPASQCRQPINRLPGKVRGSNRRKPTGLTAPTMDGDEQAQVPPPEPPTETAETAPAAEAEPPAASETGTTAPAPGTAATPAPAPSPAQKVNHNVHYPPPGLAQQGMHMAPPPYATIPGVQYYMPYYTYPPGAPGQAMPGYPHPIAFVQPKTSPGSPSAGTSAQAPPSPEDKPKKSLVIACYSCKGATRNAPRHLVV</sequence>
<feature type="compositionally biased region" description="Polar residues" evidence="1">
    <location>
        <begin position="204"/>
        <end position="219"/>
    </location>
</feature>
<feature type="compositionally biased region" description="Low complexity" evidence="1">
    <location>
        <begin position="103"/>
        <end position="135"/>
    </location>
</feature>
<feature type="region of interest" description="Disordered" evidence="1">
    <location>
        <begin position="203"/>
        <end position="228"/>
    </location>
</feature>
<dbReference type="InParanoid" id="A0A165ZGH6"/>
<evidence type="ECO:0000313" key="2">
    <source>
        <dbReference type="EMBL" id="KZV82529.1"/>
    </source>
</evidence>
<gene>
    <name evidence="2" type="ORF">EXIGLDRAFT_340489</name>
</gene>
<accession>A0A165ZGH6</accession>
<dbReference type="EMBL" id="KV426317">
    <property type="protein sequence ID" value="KZV82529.1"/>
    <property type="molecule type" value="Genomic_DNA"/>
</dbReference>
<dbReference type="AlphaFoldDB" id="A0A165ZGH6"/>
<dbReference type="Proteomes" id="UP000077266">
    <property type="component" value="Unassembled WGS sequence"/>
</dbReference>
<evidence type="ECO:0000256" key="1">
    <source>
        <dbReference type="SAM" id="MobiDB-lite"/>
    </source>
</evidence>
<keyword evidence="3" id="KW-1185">Reference proteome</keyword>
<name>A0A165ZGH6_EXIGL</name>
<organism evidence="2 3">
    <name type="scientific">Exidia glandulosa HHB12029</name>
    <dbReference type="NCBI Taxonomy" id="1314781"/>
    <lineage>
        <taxon>Eukaryota</taxon>
        <taxon>Fungi</taxon>
        <taxon>Dikarya</taxon>
        <taxon>Basidiomycota</taxon>
        <taxon>Agaricomycotina</taxon>
        <taxon>Agaricomycetes</taxon>
        <taxon>Auriculariales</taxon>
        <taxon>Exidiaceae</taxon>
        <taxon>Exidia</taxon>
    </lineage>
</organism>
<feature type="region of interest" description="Disordered" evidence="1">
    <location>
        <begin position="1"/>
        <end position="152"/>
    </location>
</feature>
<reference evidence="2 3" key="1">
    <citation type="journal article" date="2016" name="Mol. Biol. Evol.">
        <title>Comparative Genomics of Early-Diverging Mushroom-Forming Fungi Provides Insights into the Origins of Lignocellulose Decay Capabilities.</title>
        <authorList>
            <person name="Nagy L.G."/>
            <person name="Riley R."/>
            <person name="Tritt A."/>
            <person name="Adam C."/>
            <person name="Daum C."/>
            <person name="Floudas D."/>
            <person name="Sun H."/>
            <person name="Yadav J.S."/>
            <person name="Pangilinan J."/>
            <person name="Larsson K.H."/>
            <person name="Matsuura K."/>
            <person name="Barry K."/>
            <person name="Labutti K."/>
            <person name="Kuo R."/>
            <person name="Ohm R.A."/>
            <person name="Bhattacharya S.S."/>
            <person name="Shirouzu T."/>
            <person name="Yoshinaga Y."/>
            <person name="Martin F.M."/>
            <person name="Grigoriev I.V."/>
            <person name="Hibbett D.S."/>
        </authorList>
    </citation>
    <scope>NUCLEOTIDE SEQUENCE [LARGE SCALE GENOMIC DNA]</scope>
    <source>
        <strain evidence="2 3">HHB12029</strain>
    </source>
</reference>
<protein>
    <submittedName>
        <fullName evidence="2">Uncharacterized protein</fullName>
    </submittedName>
</protein>
<proteinExistence type="predicted"/>
<feature type="compositionally biased region" description="Basic residues" evidence="1">
    <location>
        <begin position="1"/>
        <end position="17"/>
    </location>
</feature>
<evidence type="ECO:0000313" key="3">
    <source>
        <dbReference type="Proteomes" id="UP000077266"/>
    </source>
</evidence>